<evidence type="ECO:0000256" key="1">
    <source>
        <dbReference type="ARBA" id="ARBA00004141"/>
    </source>
</evidence>
<dbReference type="InterPro" id="IPR020846">
    <property type="entry name" value="MFS_dom"/>
</dbReference>
<feature type="transmembrane region" description="Helical" evidence="5">
    <location>
        <begin position="77"/>
        <end position="104"/>
    </location>
</feature>
<dbReference type="CDD" id="cd17489">
    <property type="entry name" value="MFS_YfcJ_like"/>
    <property type="match status" value="1"/>
</dbReference>
<feature type="transmembrane region" description="Helical" evidence="5">
    <location>
        <begin position="362"/>
        <end position="385"/>
    </location>
</feature>
<keyword evidence="8" id="KW-1185">Reference proteome</keyword>
<dbReference type="GO" id="GO:0016020">
    <property type="term" value="C:membrane"/>
    <property type="evidence" value="ECO:0007669"/>
    <property type="project" value="UniProtKB-SubCell"/>
</dbReference>
<dbReference type="InterPro" id="IPR036259">
    <property type="entry name" value="MFS_trans_sf"/>
</dbReference>
<proteinExistence type="predicted"/>
<dbReference type="PANTHER" id="PTHR23531:SF1">
    <property type="entry name" value="QUINOLENE RESISTANCE PROTEIN NORA"/>
    <property type="match status" value="1"/>
</dbReference>
<dbReference type="PANTHER" id="PTHR23531">
    <property type="entry name" value="QUINOLENE RESISTANCE PROTEIN NORA"/>
    <property type="match status" value="1"/>
</dbReference>
<accession>A0A6B9ZM86</accession>
<dbReference type="InterPro" id="IPR001958">
    <property type="entry name" value="Tet-R_TetA/multi-R_MdtG-like"/>
</dbReference>
<gene>
    <name evidence="7" type="ORF">GWR21_19600</name>
</gene>
<evidence type="ECO:0000256" key="5">
    <source>
        <dbReference type="SAM" id="Phobius"/>
    </source>
</evidence>
<reference evidence="7 8" key="1">
    <citation type="submission" date="2020-01" db="EMBL/GenBank/DDBJ databases">
        <title>Complete genome sequence of Chitinophaga sp. H33E-04 isolated from quinoa roots.</title>
        <authorList>
            <person name="Weon H.-Y."/>
            <person name="Lee S.A."/>
        </authorList>
    </citation>
    <scope>NUCLEOTIDE SEQUENCE [LARGE SCALE GENOMIC DNA]</scope>
    <source>
        <strain evidence="7 8">H33E-04</strain>
    </source>
</reference>
<dbReference type="SUPFAM" id="SSF103473">
    <property type="entry name" value="MFS general substrate transporter"/>
    <property type="match status" value="1"/>
</dbReference>
<name>A0A6B9ZM86_9BACT</name>
<evidence type="ECO:0000256" key="2">
    <source>
        <dbReference type="ARBA" id="ARBA00022692"/>
    </source>
</evidence>
<protein>
    <submittedName>
        <fullName evidence="7">MFS transporter</fullName>
    </submittedName>
</protein>
<feature type="transmembrane region" description="Helical" evidence="5">
    <location>
        <begin position="139"/>
        <end position="159"/>
    </location>
</feature>
<feature type="transmembrane region" description="Helical" evidence="5">
    <location>
        <begin position="334"/>
        <end position="356"/>
    </location>
</feature>
<feature type="transmembrane region" description="Helical" evidence="5">
    <location>
        <begin position="207"/>
        <end position="226"/>
    </location>
</feature>
<dbReference type="Proteomes" id="UP000476411">
    <property type="component" value="Chromosome"/>
</dbReference>
<evidence type="ECO:0000259" key="6">
    <source>
        <dbReference type="PROSITE" id="PS50850"/>
    </source>
</evidence>
<evidence type="ECO:0000256" key="3">
    <source>
        <dbReference type="ARBA" id="ARBA00022989"/>
    </source>
</evidence>
<evidence type="ECO:0000313" key="8">
    <source>
        <dbReference type="Proteomes" id="UP000476411"/>
    </source>
</evidence>
<dbReference type="PRINTS" id="PR01035">
    <property type="entry name" value="TCRTETA"/>
</dbReference>
<dbReference type="AlphaFoldDB" id="A0A6B9ZM86"/>
<dbReference type="EMBL" id="CP048113">
    <property type="protein sequence ID" value="QHS61723.1"/>
    <property type="molecule type" value="Genomic_DNA"/>
</dbReference>
<organism evidence="7 8">
    <name type="scientific">Chitinophaga agri</name>
    <dbReference type="NCBI Taxonomy" id="2703787"/>
    <lineage>
        <taxon>Bacteria</taxon>
        <taxon>Pseudomonadati</taxon>
        <taxon>Bacteroidota</taxon>
        <taxon>Chitinophagia</taxon>
        <taxon>Chitinophagales</taxon>
        <taxon>Chitinophagaceae</taxon>
        <taxon>Chitinophaga</taxon>
    </lineage>
</organism>
<feature type="transmembrane region" description="Helical" evidence="5">
    <location>
        <begin position="165"/>
        <end position="186"/>
    </location>
</feature>
<dbReference type="InterPro" id="IPR011701">
    <property type="entry name" value="MFS"/>
</dbReference>
<keyword evidence="4 5" id="KW-0472">Membrane</keyword>
<dbReference type="Gene3D" id="1.20.1720.10">
    <property type="entry name" value="Multidrug resistance protein D"/>
    <property type="match status" value="1"/>
</dbReference>
<feature type="transmembrane region" description="Helical" evidence="5">
    <location>
        <begin position="246"/>
        <end position="263"/>
    </location>
</feature>
<dbReference type="PROSITE" id="PS50850">
    <property type="entry name" value="MFS"/>
    <property type="match status" value="1"/>
</dbReference>
<keyword evidence="3 5" id="KW-1133">Transmembrane helix</keyword>
<dbReference type="InterPro" id="IPR052714">
    <property type="entry name" value="MFS_Exporter"/>
</dbReference>
<dbReference type="GO" id="GO:0022857">
    <property type="term" value="F:transmembrane transporter activity"/>
    <property type="evidence" value="ECO:0007669"/>
    <property type="project" value="InterPro"/>
</dbReference>
<dbReference type="InterPro" id="IPR005828">
    <property type="entry name" value="MFS_sugar_transport-like"/>
</dbReference>
<dbReference type="Gene3D" id="1.20.1250.20">
    <property type="entry name" value="MFS general substrate transporter like domains"/>
    <property type="match status" value="1"/>
</dbReference>
<feature type="transmembrane region" description="Helical" evidence="5">
    <location>
        <begin position="6"/>
        <end position="27"/>
    </location>
</feature>
<feature type="domain" description="Major facilitator superfamily (MFS) profile" evidence="6">
    <location>
        <begin position="12"/>
        <end position="389"/>
    </location>
</feature>
<comment type="subcellular location">
    <subcellularLocation>
        <location evidence="1">Membrane</location>
        <topology evidence="1">Multi-pass membrane protein</topology>
    </subcellularLocation>
</comment>
<dbReference type="Pfam" id="PF07690">
    <property type="entry name" value="MFS_1"/>
    <property type="match status" value="1"/>
</dbReference>
<keyword evidence="2 5" id="KW-0812">Transmembrane</keyword>
<dbReference type="RefSeq" id="WP_162333388.1">
    <property type="nucleotide sequence ID" value="NZ_CP048113.1"/>
</dbReference>
<dbReference type="KEGG" id="chih:GWR21_19600"/>
<evidence type="ECO:0000313" key="7">
    <source>
        <dbReference type="EMBL" id="QHS61723.1"/>
    </source>
</evidence>
<dbReference type="Pfam" id="PF00083">
    <property type="entry name" value="Sugar_tr"/>
    <property type="match status" value="1"/>
</dbReference>
<evidence type="ECO:0000256" key="4">
    <source>
        <dbReference type="ARBA" id="ARBA00023136"/>
    </source>
</evidence>
<sequence length="408" mass="44687">MDQSPGRVYTFHFIMLCLSNALFSASFNMLLPELPAYLTRMGGEDYKGYILALFTLMAGLSRPFSGKLTDTIGRVPVMIFGSVVCVVCSLLYPLVSSVGAFLLLRFFHGFSTGFKPTGTAAYVSDIVPATRRAEAMGMVGLFSTIGLALGPAIGGYISTIWDIQVMFQVSAAFALLSVVILVGGMRETLVDKQGFRLSTLKISKSELFEPLVLAPVIITFLTYLSYGALFTIIPDFSSHLGIQNKGLFFTFFTAASIGIRLLAGKVSDKYGRVPILKISSFTMAIAVFILAVAHTPAMMLTAAIIYGISVGLNSPAITAWTIDLGHPQFKGRALASMYIAMEAGIGLGAYLSAFIYHNDARFFSLTFYCTAVVTLLASMYLLFVYHNHKLQLMWRFVHMRTPIRRLLR</sequence>